<proteinExistence type="inferred from homology"/>
<dbReference type="InterPro" id="IPR016030">
    <property type="entry name" value="CblAdoTrfase-like"/>
</dbReference>
<dbReference type="InterPro" id="IPR029499">
    <property type="entry name" value="PduO-typ"/>
</dbReference>
<name>A0A1F7YHX0_9BACT</name>
<dbReference type="InterPro" id="IPR036451">
    <property type="entry name" value="CblAdoTrfase-like_sf"/>
</dbReference>
<dbReference type="UniPathway" id="UPA00148">
    <property type="reaction ID" value="UER00233"/>
</dbReference>
<dbReference type="GO" id="GO:0009236">
    <property type="term" value="P:cobalamin biosynthetic process"/>
    <property type="evidence" value="ECO:0007669"/>
    <property type="project" value="UniProtKB-UniRule"/>
</dbReference>
<comment type="caution">
    <text evidence="6">The sequence shown here is derived from an EMBL/GenBank/DDBJ whole genome shotgun (WGS) entry which is preliminary data.</text>
</comment>
<evidence type="ECO:0000256" key="3">
    <source>
        <dbReference type="ARBA" id="ARBA00022840"/>
    </source>
</evidence>
<comment type="similarity">
    <text evidence="4">Belongs to the Cob(I)alamin adenosyltransferase family.</text>
</comment>
<dbReference type="AlphaFoldDB" id="A0A1F7YHX0"/>
<evidence type="ECO:0000256" key="4">
    <source>
        <dbReference type="RuleBase" id="RU366026"/>
    </source>
</evidence>
<reference evidence="6 7" key="1">
    <citation type="journal article" date="2016" name="Nat. Commun.">
        <title>Thousands of microbial genomes shed light on interconnected biogeochemical processes in an aquifer system.</title>
        <authorList>
            <person name="Anantharaman K."/>
            <person name="Brown C.T."/>
            <person name="Hug L.A."/>
            <person name="Sharon I."/>
            <person name="Castelle C.J."/>
            <person name="Probst A.J."/>
            <person name="Thomas B.C."/>
            <person name="Singh A."/>
            <person name="Wilkins M.J."/>
            <person name="Karaoz U."/>
            <person name="Brodie E.L."/>
            <person name="Williams K.H."/>
            <person name="Hubbard S.S."/>
            <person name="Banfield J.F."/>
        </authorList>
    </citation>
    <scope>NUCLEOTIDE SEQUENCE [LARGE SCALE GENOMIC DNA]</scope>
</reference>
<evidence type="ECO:0000256" key="1">
    <source>
        <dbReference type="ARBA" id="ARBA00022679"/>
    </source>
</evidence>
<dbReference type="SUPFAM" id="SSF89028">
    <property type="entry name" value="Cobalamin adenosyltransferase-like"/>
    <property type="match status" value="1"/>
</dbReference>
<comment type="catalytic activity">
    <reaction evidence="4">
        <text>2 cob(II)alamin + reduced [electron-transfer flavoprotein] + 2 ATP = 2 adenosylcob(III)alamin + 2 triphosphate + oxidized [electron-transfer flavoprotein] + 3 H(+)</text>
        <dbReference type="Rhea" id="RHEA:28671"/>
        <dbReference type="Rhea" id="RHEA-COMP:10685"/>
        <dbReference type="Rhea" id="RHEA-COMP:10686"/>
        <dbReference type="ChEBI" id="CHEBI:15378"/>
        <dbReference type="ChEBI" id="CHEBI:16304"/>
        <dbReference type="ChEBI" id="CHEBI:18036"/>
        <dbReference type="ChEBI" id="CHEBI:18408"/>
        <dbReference type="ChEBI" id="CHEBI:30616"/>
        <dbReference type="ChEBI" id="CHEBI:57692"/>
        <dbReference type="ChEBI" id="CHEBI:58307"/>
        <dbReference type="EC" id="2.5.1.17"/>
    </reaction>
</comment>
<dbReference type="Proteomes" id="UP000179221">
    <property type="component" value="Unassembled WGS sequence"/>
</dbReference>
<comment type="pathway">
    <text evidence="4">Cofactor biosynthesis; adenosylcobalamin biosynthesis; adenosylcobalamin from cob(II)yrinate a,c-diamide: step 2/7.</text>
</comment>
<evidence type="ECO:0000313" key="6">
    <source>
        <dbReference type="EMBL" id="OGM26780.1"/>
    </source>
</evidence>
<dbReference type="GO" id="GO:0005524">
    <property type="term" value="F:ATP binding"/>
    <property type="evidence" value="ECO:0007669"/>
    <property type="project" value="UniProtKB-UniRule"/>
</dbReference>
<dbReference type="EMBL" id="MGGL01000009">
    <property type="protein sequence ID" value="OGM26780.1"/>
    <property type="molecule type" value="Genomic_DNA"/>
</dbReference>
<sequence length="182" mass="20188">MSIYTKKGDRGETGIYRKVEGKSVRLPKSAPLISAIGAVDELNSYLGIVSAFSEGLPLVKKEIERMQINLLNIGSILAGSDLKFSKSQTTHLEKLIDLLDTEIPPLTNFILPGGSKTASLFQFARALSRRAEREVVAYSESGKVKPSILTYLNRLSDSLYTFARWANLQEGGKEIIWIVKKR</sequence>
<dbReference type="Pfam" id="PF01923">
    <property type="entry name" value="Cob_adeno_trans"/>
    <property type="match status" value="1"/>
</dbReference>
<evidence type="ECO:0000256" key="2">
    <source>
        <dbReference type="ARBA" id="ARBA00022741"/>
    </source>
</evidence>
<keyword evidence="3 4" id="KW-0067">ATP-binding</keyword>
<feature type="domain" description="Cobalamin adenosyltransferase-like" evidence="5">
    <location>
        <begin position="3"/>
        <end position="166"/>
    </location>
</feature>
<keyword evidence="2 4" id="KW-0547">Nucleotide-binding</keyword>
<keyword evidence="1 4" id="KW-0808">Transferase</keyword>
<organism evidence="6 7">
    <name type="scientific">Candidatus Woesebacteria bacterium RIFCSPHIGHO2_01_FULL_40_22</name>
    <dbReference type="NCBI Taxonomy" id="1802499"/>
    <lineage>
        <taxon>Bacteria</taxon>
        <taxon>Candidatus Woeseibacteriota</taxon>
    </lineage>
</organism>
<accession>A0A1F7YHX0</accession>
<dbReference type="Gene3D" id="1.20.1200.10">
    <property type="entry name" value="Cobalamin adenosyltransferase-like"/>
    <property type="match status" value="1"/>
</dbReference>
<dbReference type="EC" id="2.5.1.17" evidence="4"/>
<dbReference type="PANTHER" id="PTHR12213:SF0">
    <property type="entry name" value="CORRINOID ADENOSYLTRANSFERASE MMAB"/>
    <property type="match status" value="1"/>
</dbReference>
<dbReference type="NCBIfam" id="TIGR00636">
    <property type="entry name" value="PduO_Nterm"/>
    <property type="match status" value="1"/>
</dbReference>
<gene>
    <name evidence="6" type="ORF">A2628_04465</name>
</gene>
<comment type="catalytic activity">
    <reaction evidence="4">
        <text>2 cob(II)yrinate a,c diamide + reduced [electron-transfer flavoprotein] + 2 ATP = 2 adenosylcob(III)yrinate a,c-diamide + 2 triphosphate + oxidized [electron-transfer flavoprotein] + 3 H(+)</text>
        <dbReference type="Rhea" id="RHEA:11528"/>
        <dbReference type="Rhea" id="RHEA-COMP:10685"/>
        <dbReference type="Rhea" id="RHEA-COMP:10686"/>
        <dbReference type="ChEBI" id="CHEBI:15378"/>
        <dbReference type="ChEBI" id="CHEBI:18036"/>
        <dbReference type="ChEBI" id="CHEBI:30616"/>
        <dbReference type="ChEBI" id="CHEBI:57692"/>
        <dbReference type="ChEBI" id="CHEBI:58307"/>
        <dbReference type="ChEBI" id="CHEBI:58503"/>
        <dbReference type="ChEBI" id="CHEBI:58537"/>
        <dbReference type="EC" id="2.5.1.17"/>
    </reaction>
</comment>
<evidence type="ECO:0000313" key="7">
    <source>
        <dbReference type="Proteomes" id="UP000179221"/>
    </source>
</evidence>
<dbReference type="PANTHER" id="PTHR12213">
    <property type="entry name" value="CORRINOID ADENOSYLTRANSFERASE"/>
    <property type="match status" value="1"/>
</dbReference>
<protein>
    <recommendedName>
        <fullName evidence="4">Corrinoid adenosyltransferase</fullName>
        <ecNumber evidence="4">2.5.1.17</ecNumber>
    </recommendedName>
    <alternativeName>
        <fullName evidence="4">Cob(II)alamin adenosyltransferase</fullName>
    </alternativeName>
    <alternativeName>
        <fullName evidence="4">Cob(II)yrinic acid a,c-diamide adenosyltransferase</fullName>
    </alternativeName>
    <alternativeName>
        <fullName evidence="4">Cobinamide/cobalamin adenosyltransferase</fullName>
    </alternativeName>
</protein>
<evidence type="ECO:0000259" key="5">
    <source>
        <dbReference type="Pfam" id="PF01923"/>
    </source>
</evidence>
<keyword evidence="4" id="KW-0169">Cobalamin biosynthesis</keyword>
<dbReference type="GO" id="GO:0008817">
    <property type="term" value="F:corrinoid adenosyltransferase activity"/>
    <property type="evidence" value="ECO:0007669"/>
    <property type="project" value="UniProtKB-UniRule"/>
</dbReference>